<dbReference type="VEuPathDB" id="FungiDB:RhiirFUN_016393"/>
<dbReference type="VEuPathDB" id="FungiDB:RhiirA1_437875"/>
<organism evidence="1 2">
    <name type="scientific">Rhizophagus irregularis</name>
    <dbReference type="NCBI Taxonomy" id="588596"/>
    <lineage>
        <taxon>Eukaryota</taxon>
        <taxon>Fungi</taxon>
        <taxon>Fungi incertae sedis</taxon>
        <taxon>Mucoromycota</taxon>
        <taxon>Glomeromycotina</taxon>
        <taxon>Glomeromycetes</taxon>
        <taxon>Glomerales</taxon>
        <taxon>Glomeraceae</taxon>
        <taxon>Rhizophagus</taxon>
    </lineage>
</organism>
<name>A0A2I1H738_9GLOM</name>
<proteinExistence type="predicted"/>
<protein>
    <submittedName>
        <fullName evidence="1">Uncharacterized protein</fullName>
    </submittedName>
</protein>
<dbReference type="VEuPathDB" id="FungiDB:FUN_012075"/>
<comment type="caution">
    <text evidence="1">The sequence shown here is derived from an EMBL/GenBank/DDBJ whole genome shotgun (WGS) entry which is preliminary data.</text>
</comment>
<dbReference type="EMBL" id="LLXI01001662">
    <property type="protein sequence ID" value="PKY54693.1"/>
    <property type="molecule type" value="Genomic_DNA"/>
</dbReference>
<evidence type="ECO:0000313" key="2">
    <source>
        <dbReference type="Proteomes" id="UP000234323"/>
    </source>
</evidence>
<evidence type="ECO:0000313" key="1">
    <source>
        <dbReference type="EMBL" id="PKY54693.1"/>
    </source>
</evidence>
<dbReference type="Proteomes" id="UP000234323">
    <property type="component" value="Unassembled WGS sequence"/>
</dbReference>
<accession>A0A2I1H738</accession>
<reference evidence="1 2" key="1">
    <citation type="submission" date="2015-10" db="EMBL/GenBank/DDBJ databases">
        <title>Genome analyses suggest a sexual origin of heterokaryosis in a supposedly ancient asexual fungus.</title>
        <authorList>
            <person name="Ropars J."/>
            <person name="Sedzielewska K."/>
            <person name="Noel J."/>
            <person name="Charron P."/>
            <person name="Farinelli L."/>
            <person name="Marton T."/>
            <person name="Kruger M."/>
            <person name="Pelin A."/>
            <person name="Brachmann A."/>
            <person name="Corradi N."/>
        </authorList>
    </citation>
    <scope>NUCLEOTIDE SEQUENCE [LARGE SCALE GENOMIC DNA]</scope>
    <source>
        <strain evidence="1 2">A4</strain>
    </source>
</reference>
<gene>
    <name evidence="1" type="ORF">RhiirA4_502062</name>
</gene>
<dbReference type="AlphaFoldDB" id="A0A2I1H738"/>
<keyword evidence="2" id="KW-1185">Reference proteome</keyword>
<sequence>MSHKRRGCVHHQRNLLKFKAFKDIKPKNDKNLLYRRWQSVLKAFSPTAHTIPDTNDYRFLVPYFVHNRPIPVAPPEIEVGSIEESTTPINPTSSTPILYTVEPYNPIPDMFIPHKYCNIIPPDPIYAKNGTFIIPGTREWFTYMSELGKKLARDRRRQEIQIDHCQQQDNIERDAIAKARKEEAALLGTSVKRLDTRCVAIDRLTSTADIFHENMVKFTEKKAINADNIKCQKKLRNEMNKFLDSFKRSIRQAAPRDDPNTSDDTKDLELRLNKRDVTILISLHIIARSNPNGSVLLQYLLIIPWKRDL</sequence>